<gene>
    <name evidence="1" type="ORF">Lqua_2203</name>
    <name evidence="2" type="ORF">NCTC12376_00494</name>
</gene>
<dbReference type="RefSeq" id="WP_058474339.1">
    <property type="nucleotide sequence ID" value="NZ_CAAAIL010000008.1"/>
</dbReference>
<dbReference type="EMBL" id="LNYR01000031">
    <property type="protein sequence ID" value="KTD47810.1"/>
    <property type="molecule type" value="Genomic_DNA"/>
</dbReference>
<evidence type="ECO:0000313" key="1">
    <source>
        <dbReference type="EMBL" id="KTD47810.1"/>
    </source>
</evidence>
<dbReference type="AlphaFoldDB" id="A0A378KQ34"/>
<dbReference type="OrthoDB" id="5657212at2"/>
<reference evidence="2 4" key="2">
    <citation type="submission" date="2018-06" db="EMBL/GenBank/DDBJ databases">
        <authorList>
            <consortium name="Pathogen Informatics"/>
            <person name="Doyle S."/>
        </authorList>
    </citation>
    <scope>NUCLEOTIDE SEQUENCE [LARGE SCALE GENOMIC DNA]</scope>
    <source>
        <strain evidence="2 4">NCTC12376</strain>
    </source>
</reference>
<keyword evidence="3" id="KW-1185">Reference proteome</keyword>
<dbReference type="Proteomes" id="UP000054639">
    <property type="component" value="Unassembled WGS sequence"/>
</dbReference>
<dbReference type="Proteomes" id="UP000254230">
    <property type="component" value="Unassembled WGS sequence"/>
</dbReference>
<evidence type="ECO:0008006" key="5">
    <source>
        <dbReference type="Google" id="ProtNLM"/>
    </source>
</evidence>
<reference evidence="1 3" key="1">
    <citation type="submission" date="2015-11" db="EMBL/GenBank/DDBJ databases">
        <title>Genomic analysis of 38 Legionella species identifies large and diverse effector repertoires.</title>
        <authorList>
            <person name="Burstein D."/>
            <person name="Amaro F."/>
            <person name="Zusman T."/>
            <person name="Lifshitz Z."/>
            <person name="Cohen O."/>
            <person name="Gilbert J.A."/>
            <person name="Pupko T."/>
            <person name="Shuman H.A."/>
            <person name="Segal G."/>
        </authorList>
    </citation>
    <scope>NUCLEOTIDE SEQUENCE [LARGE SCALE GENOMIC DNA]</scope>
    <source>
        <strain evidence="1 3">ATCC 49507</strain>
    </source>
</reference>
<evidence type="ECO:0000313" key="2">
    <source>
        <dbReference type="EMBL" id="STY16703.1"/>
    </source>
</evidence>
<proteinExistence type="predicted"/>
<protein>
    <recommendedName>
        <fullName evidence="5">Apea-like HEPN domain-containing protein</fullName>
    </recommendedName>
</protein>
<accession>A0A378KQ34</accession>
<organism evidence="2 4">
    <name type="scientific">Legionella quateirensis</name>
    <dbReference type="NCBI Taxonomy" id="45072"/>
    <lineage>
        <taxon>Bacteria</taxon>
        <taxon>Pseudomonadati</taxon>
        <taxon>Pseudomonadota</taxon>
        <taxon>Gammaproteobacteria</taxon>
        <taxon>Legionellales</taxon>
        <taxon>Legionellaceae</taxon>
        <taxon>Legionella</taxon>
    </lineage>
</organism>
<sequence length="411" mass="48561">MDMKWNITSPEEFFKGVNLTSFKIDQGIVKARNLKSFLWLEILPELIEFEDGIDKAILMESIKKSLIECINKKKFESTLFIDELNRIVKPLHTSHYEEKILLTTITIKITETIKNLNFFDCDINIYKPDLTSLPKEFLFIHEQMIFNDLPTNENYSIIAIKTKSRSNSIEYHIRNLNIFRAILCALSIYYIRVDNSSDPINQIRLGKSLLLNQKHEIISIFRHDEFNYFPPHNIHTFSRFDKVYEIINQIQNIKQDKYRSIVKESLLLYVNALDDYHSTTALTLLWNSLDKLSNSSKGNYDQVLKRVAAISEKPSYDKIILEHIKNIRNQYVHNGVENKKSNFFCYLLQFYYVELLNFHLQNSNSFESIEDAYKCLTYLSKTNEIKEDQKQFNTLNFIKKKNYVNLFELGS</sequence>
<name>A0A378KQ34_9GAMM</name>
<evidence type="ECO:0000313" key="3">
    <source>
        <dbReference type="Proteomes" id="UP000054639"/>
    </source>
</evidence>
<evidence type="ECO:0000313" key="4">
    <source>
        <dbReference type="Proteomes" id="UP000254230"/>
    </source>
</evidence>
<dbReference type="EMBL" id="UGOW01000001">
    <property type="protein sequence ID" value="STY16703.1"/>
    <property type="molecule type" value="Genomic_DNA"/>
</dbReference>